<feature type="domain" description="Carrier" evidence="3">
    <location>
        <begin position="6"/>
        <end position="84"/>
    </location>
</feature>
<evidence type="ECO:0000313" key="5">
    <source>
        <dbReference type="Proteomes" id="UP000236723"/>
    </source>
</evidence>
<dbReference type="PROSITE" id="PS00012">
    <property type="entry name" value="PHOSPHOPANTETHEINE"/>
    <property type="match status" value="1"/>
</dbReference>
<name>A0A1H5VE77_9ACTN</name>
<keyword evidence="1" id="KW-0596">Phosphopantetheine</keyword>
<dbReference type="SUPFAM" id="SSF47336">
    <property type="entry name" value="ACP-like"/>
    <property type="match status" value="1"/>
</dbReference>
<proteinExistence type="predicted"/>
<dbReference type="EMBL" id="FNVO01000002">
    <property type="protein sequence ID" value="SEF85553.1"/>
    <property type="molecule type" value="Genomic_DNA"/>
</dbReference>
<dbReference type="AlphaFoldDB" id="A0A1H5VE77"/>
<organism evidence="4 5">
    <name type="scientific">Thermomonospora echinospora</name>
    <dbReference type="NCBI Taxonomy" id="1992"/>
    <lineage>
        <taxon>Bacteria</taxon>
        <taxon>Bacillati</taxon>
        <taxon>Actinomycetota</taxon>
        <taxon>Actinomycetes</taxon>
        <taxon>Streptosporangiales</taxon>
        <taxon>Thermomonosporaceae</taxon>
        <taxon>Thermomonospora</taxon>
    </lineage>
</organism>
<sequence length="90" mass="9933">MGDHEELTLPDLRRILREAAGVNEGTDLDGEILDLDFEDLGYDSLALLETGARIEREYGVRLEDDAITSARTPRALLTVVNLTFTDIDAA</sequence>
<dbReference type="InterPro" id="IPR009081">
    <property type="entry name" value="PP-bd_ACP"/>
</dbReference>
<keyword evidence="5" id="KW-1185">Reference proteome</keyword>
<dbReference type="InterPro" id="IPR006162">
    <property type="entry name" value="Ppantetheine_attach_site"/>
</dbReference>
<dbReference type="Gene3D" id="1.10.1200.10">
    <property type="entry name" value="ACP-like"/>
    <property type="match status" value="1"/>
</dbReference>
<evidence type="ECO:0000259" key="3">
    <source>
        <dbReference type="PROSITE" id="PS50075"/>
    </source>
</evidence>
<dbReference type="OrthoDB" id="3537906at2"/>
<evidence type="ECO:0000256" key="2">
    <source>
        <dbReference type="ARBA" id="ARBA00022553"/>
    </source>
</evidence>
<dbReference type="InterPro" id="IPR036736">
    <property type="entry name" value="ACP-like_sf"/>
</dbReference>
<dbReference type="Proteomes" id="UP000236723">
    <property type="component" value="Unassembled WGS sequence"/>
</dbReference>
<reference evidence="5" key="1">
    <citation type="submission" date="2016-10" db="EMBL/GenBank/DDBJ databases">
        <authorList>
            <person name="Varghese N."/>
            <person name="Submissions S."/>
        </authorList>
    </citation>
    <scope>NUCLEOTIDE SEQUENCE [LARGE SCALE GENOMIC DNA]</scope>
    <source>
        <strain evidence="5">DSM 43163</strain>
    </source>
</reference>
<dbReference type="RefSeq" id="WP_103936560.1">
    <property type="nucleotide sequence ID" value="NZ_FNVO01000002.1"/>
</dbReference>
<evidence type="ECO:0000256" key="1">
    <source>
        <dbReference type="ARBA" id="ARBA00022450"/>
    </source>
</evidence>
<gene>
    <name evidence="4" type="ORF">SAMN04489712_102284</name>
</gene>
<dbReference type="PROSITE" id="PS50075">
    <property type="entry name" value="CARRIER"/>
    <property type="match status" value="1"/>
</dbReference>
<evidence type="ECO:0000313" key="4">
    <source>
        <dbReference type="EMBL" id="SEF85553.1"/>
    </source>
</evidence>
<keyword evidence="2" id="KW-0597">Phosphoprotein</keyword>
<accession>A0A1H5VE77</accession>
<protein>
    <submittedName>
        <fullName evidence="4">Act minimal PKS acyl carrier protein</fullName>
    </submittedName>
</protein>
<dbReference type="Pfam" id="PF00550">
    <property type="entry name" value="PP-binding"/>
    <property type="match status" value="1"/>
</dbReference>